<keyword evidence="1" id="KW-0489">Methyltransferase</keyword>
<keyword evidence="3" id="KW-0949">S-adenosyl-L-methionine</keyword>
<dbReference type="GO" id="GO:0008757">
    <property type="term" value="F:S-adenosylmethionine-dependent methyltransferase activity"/>
    <property type="evidence" value="ECO:0007669"/>
    <property type="project" value="TreeGrafter"/>
</dbReference>
<reference evidence="4" key="1">
    <citation type="submission" date="2021-02" db="EMBL/GenBank/DDBJ databases">
        <title>Draft genome sequence of Microbispora sp. RL4-1S isolated from rice leaves in Thailand.</title>
        <authorList>
            <person name="Muangham S."/>
            <person name="Duangmal K."/>
        </authorList>
    </citation>
    <scope>NUCLEOTIDE SEQUENCE</scope>
    <source>
        <strain evidence="4">RL4-1S</strain>
    </source>
</reference>
<evidence type="ECO:0000313" key="5">
    <source>
        <dbReference type="Proteomes" id="UP000674234"/>
    </source>
</evidence>
<dbReference type="GO" id="GO:0008171">
    <property type="term" value="F:O-methyltransferase activity"/>
    <property type="evidence" value="ECO:0007669"/>
    <property type="project" value="InterPro"/>
</dbReference>
<dbReference type="PANTHER" id="PTHR10509">
    <property type="entry name" value="O-METHYLTRANSFERASE-RELATED"/>
    <property type="match status" value="1"/>
</dbReference>
<dbReference type="Pfam" id="PF01596">
    <property type="entry name" value="Methyltransf_3"/>
    <property type="match status" value="1"/>
</dbReference>
<organism evidence="4 5">
    <name type="scientific">Microbispora oryzae</name>
    <dbReference type="NCBI Taxonomy" id="2806554"/>
    <lineage>
        <taxon>Bacteria</taxon>
        <taxon>Bacillati</taxon>
        <taxon>Actinomycetota</taxon>
        <taxon>Actinomycetes</taxon>
        <taxon>Streptosporangiales</taxon>
        <taxon>Streptosporangiaceae</taxon>
        <taxon>Microbispora</taxon>
    </lineage>
</organism>
<evidence type="ECO:0000256" key="1">
    <source>
        <dbReference type="ARBA" id="ARBA00022603"/>
    </source>
</evidence>
<dbReference type="EMBL" id="JAFCNB010000003">
    <property type="protein sequence ID" value="MBP2703851.1"/>
    <property type="molecule type" value="Genomic_DNA"/>
</dbReference>
<dbReference type="PROSITE" id="PS51682">
    <property type="entry name" value="SAM_OMT_I"/>
    <property type="match status" value="1"/>
</dbReference>
<dbReference type="RefSeq" id="WP_210155122.1">
    <property type="nucleotide sequence ID" value="NZ_JAFCNB010000003.1"/>
</dbReference>
<comment type="caution">
    <text evidence="4">The sequence shown here is derived from an EMBL/GenBank/DDBJ whole genome shotgun (WGS) entry which is preliminary data.</text>
</comment>
<proteinExistence type="predicted"/>
<dbReference type="InterPro" id="IPR002935">
    <property type="entry name" value="SAM_O-MeTrfase"/>
</dbReference>
<dbReference type="PANTHER" id="PTHR10509:SF14">
    <property type="entry name" value="CAFFEOYL-COA O-METHYLTRANSFERASE 3-RELATED"/>
    <property type="match status" value="1"/>
</dbReference>
<dbReference type="SUPFAM" id="SSF53335">
    <property type="entry name" value="S-adenosyl-L-methionine-dependent methyltransferases"/>
    <property type="match status" value="1"/>
</dbReference>
<name>A0A940WMM6_9ACTN</name>
<accession>A0A940WMM6</accession>
<dbReference type="CDD" id="cd02440">
    <property type="entry name" value="AdoMet_MTases"/>
    <property type="match status" value="1"/>
</dbReference>
<keyword evidence="2" id="KW-0808">Transferase</keyword>
<gene>
    <name evidence="4" type="ORF">JOL79_08535</name>
</gene>
<dbReference type="GO" id="GO:0032259">
    <property type="term" value="P:methylation"/>
    <property type="evidence" value="ECO:0007669"/>
    <property type="project" value="UniProtKB-KW"/>
</dbReference>
<evidence type="ECO:0000313" key="4">
    <source>
        <dbReference type="EMBL" id="MBP2703851.1"/>
    </source>
</evidence>
<dbReference type="InterPro" id="IPR029063">
    <property type="entry name" value="SAM-dependent_MTases_sf"/>
</dbReference>
<keyword evidence="5" id="KW-1185">Reference proteome</keyword>
<sequence length="226" mass="24337">MERGAVVYESSERWRAVDEYLTTTLIGEDAGLVRARRECRLAGLPDHEVAPNQGALLSLLARMRGARRVLEIGTLGGYSTIWLARAAQHVTTLEIDPEYARLALLNLERAGVADRVDVLVGPAADSLAGLVAAGAEPYDLVFIDADKPNNPRYLEASLLLTRPGSLIVADNIVRDGAVVDPASADERVQGVRRFLELLGSDPRLDVTALQTVGAKGWDGFAVALVR</sequence>
<dbReference type="Gene3D" id="3.40.50.150">
    <property type="entry name" value="Vaccinia Virus protein VP39"/>
    <property type="match status" value="1"/>
</dbReference>
<dbReference type="InterPro" id="IPR050362">
    <property type="entry name" value="Cation-dep_OMT"/>
</dbReference>
<evidence type="ECO:0000256" key="3">
    <source>
        <dbReference type="ARBA" id="ARBA00022691"/>
    </source>
</evidence>
<dbReference type="Proteomes" id="UP000674234">
    <property type="component" value="Unassembled WGS sequence"/>
</dbReference>
<evidence type="ECO:0000256" key="2">
    <source>
        <dbReference type="ARBA" id="ARBA00022679"/>
    </source>
</evidence>
<protein>
    <submittedName>
        <fullName evidence="4">O-methyltransferase</fullName>
    </submittedName>
</protein>
<dbReference type="AlphaFoldDB" id="A0A940WMM6"/>